<dbReference type="PANTHER" id="PTHR30600">
    <property type="entry name" value="CYTOCHROME C PEROXIDASE-RELATED"/>
    <property type="match status" value="1"/>
</dbReference>
<dbReference type="InterPro" id="IPR026259">
    <property type="entry name" value="MauG/Cytc_peroxidase"/>
</dbReference>
<dbReference type="GO" id="GO:0009055">
    <property type="term" value="F:electron transfer activity"/>
    <property type="evidence" value="ECO:0007669"/>
    <property type="project" value="InterPro"/>
</dbReference>
<evidence type="ECO:0000259" key="8">
    <source>
        <dbReference type="PROSITE" id="PS51007"/>
    </source>
</evidence>
<accession>A0A1W1C987</accession>
<evidence type="ECO:0000256" key="1">
    <source>
        <dbReference type="ARBA" id="ARBA00004418"/>
    </source>
</evidence>
<dbReference type="AlphaFoldDB" id="A0A1W1C987"/>
<dbReference type="GO" id="GO:0046872">
    <property type="term" value="F:metal ion binding"/>
    <property type="evidence" value="ECO:0007669"/>
    <property type="project" value="UniProtKB-KW"/>
</dbReference>
<evidence type="ECO:0000256" key="2">
    <source>
        <dbReference type="ARBA" id="ARBA00022617"/>
    </source>
</evidence>
<keyword evidence="6 9" id="KW-0560">Oxidoreductase</keyword>
<feature type="domain" description="Cytochrome c" evidence="8">
    <location>
        <begin position="53"/>
        <end position="163"/>
    </location>
</feature>
<evidence type="ECO:0000313" key="9">
    <source>
        <dbReference type="EMBL" id="SFV62292.1"/>
    </source>
</evidence>
<dbReference type="GO" id="GO:0004130">
    <property type="term" value="F:cytochrome-c peroxidase activity"/>
    <property type="evidence" value="ECO:0007669"/>
    <property type="project" value="UniProtKB-EC"/>
</dbReference>
<dbReference type="Gene3D" id="1.10.760.10">
    <property type="entry name" value="Cytochrome c-like domain"/>
    <property type="match status" value="2"/>
</dbReference>
<name>A0A1W1C987_9ZZZZ</name>
<evidence type="ECO:0000256" key="5">
    <source>
        <dbReference type="ARBA" id="ARBA00022764"/>
    </source>
</evidence>
<dbReference type="InterPro" id="IPR009056">
    <property type="entry name" value="Cyt_c-like_dom"/>
</dbReference>
<evidence type="ECO:0000256" key="3">
    <source>
        <dbReference type="ARBA" id="ARBA00022723"/>
    </source>
</evidence>
<keyword evidence="2" id="KW-0349">Heme</keyword>
<organism evidence="9">
    <name type="scientific">hydrothermal vent metagenome</name>
    <dbReference type="NCBI Taxonomy" id="652676"/>
    <lineage>
        <taxon>unclassified sequences</taxon>
        <taxon>metagenomes</taxon>
        <taxon>ecological metagenomes</taxon>
    </lineage>
</organism>
<feature type="domain" description="Cytochrome c" evidence="8">
    <location>
        <begin position="207"/>
        <end position="314"/>
    </location>
</feature>
<dbReference type="PROSITE" id="PS51007">
    <property type="entry name" value="CYTC"/>
    <property type="match status" value="2"/>
</dbReference>
<dbReference type="EMBL" id="FPHG01000051">
    <property type="protein sequence ID" value="SFV62292.1"/>
    <property type="molecule type" value="Genomic_DNA"/>
</dbReference>
<protein>
    <submittedName>
        <fullName evidence="9">Cytochrome c551 peroxidase</fullName>
        <ecNumber evidence="9">1.11.1.5</ecNumber>
    </submittedName>
</protein>
<proteinExistence type="predicted"/>
<sequence>MIKPILLGLMTSSLLMASSLRDEAKNAGLVAIPKDKATLMKLIDDKTNPITTEKVELGKMLFFEPRLSKSGLISCNTCHNLATGGDDGLDAAVGHKWTQNPHHLGSPTVYNAVFFDAQFWDGRATTLETQAQGPILASPEMANTKEHVVETVNSMPAYVERFQKAYGKNVKVDYETITKTIGNFERTLVTPAPFDDYLNGKEDALSKAQKAGLKTFITVGCASCHNGIALGGSMNILGVVAKYKYMNVGDFKGDGNGMVKVSTLRNITQTAPYFHNGQVKTLKEAIIEMGRIQLGVKISEKDATSIETFLGTLDGRKPEVVYPVLPTRTATTPAQDIH</sequence>
<dbReference type="InterPro" id="IPR004852">
    <property type="entry name" value="Di-haem_cyt_c_peroxidsae"/>
</dbReference>
<dbReference type="EC" id="1.11.1.5" evidence="9"/>
<keyword evidence="9" id="KW-0575">Peroxidase</keyword>
<dbReference type="Pfam" id="PF03150">
    <property type="entry name" value="CCP_MauG"/>
    <property type="match status" value="1"/>
</dbReference>
<reference evidence="9" key="1">
    <citation type="submission" date="2016-10" db="EMBL/GenBank/DDBJ databases">
        <authorList>
            <person name="de Groot N.N."/>
        </authorList>
    </citation>
    <scope>NUCLEOTIDE SEQUENCE</scope>
</reference>
<keyword evidence="3" id="KW-0479">Metal-binding</keyword>
<dbReference type="GO" id="GO:0042597">
    <property type="term" value="C:periplasmic space"/>
    <property type="evidence" value="ECO:0007669"/>
    <property type="project" value="UniProtKB-SubCell"/>
</dbReference>
<dbReference type="PANTHER" id="PTHR30600:SF7">
    <property type="entry name" value="CYTOCHROME C PEROXIDASE-RELATED"/>
    <property type="match status" value="1"/>
</dbReference>
<keyword evidence="5" id="KW-0574">Periplasm</keyword>
<evidence type="ECO:0000256" key="7">
    <source>
        <dbReference type="ARBA" id="ARBA00023004"/>
    </source>
</evidence>
<evidence type="ECO:0000256" key="6">
    <source>
        <dbReference type="ARBA" id="ARBA00023002"/>
    </source>
</evidence>
<dbReference type="SUPFAM" id="SSF46626">
    <property type="entry name" value="Cytochrome c"/>
    <property type="match status" value="2"/>
</dbReference>
<dbReference type="GO" id="GO:0020037">
    <property type="term" value="F:heme binding"/>
    <property type="evidence" value="ECO:0007669"/>
    <property type="project" value="InterPro"/>
</dbReference>
<dbReference type="InterPro" id="IPR051395">
    <property type="entry name" value="Cytochrome_c_Peroxidase/MauG"/>
</dbReference>
<dbReference type="InterPro" id="IPR036909">
    <property type="entry name" value="Cyt_c-like_dom_sf"/>
</dbReference>
<dbReference type="PIRSF" id="PIRSF000294">
    <property type="entry name" value="Cytochrome-c_peroxidase"/>
    <property type="match status" value="1"/>
</dbReference>
<keyword evidence="4" id="KW-0732">Signal</keyword>
<gene>
    <name evidence="9" type="ORF">MNB_SV-9-417</name>
</gene>
<evidence type="ECO:0000256" key="4">
    <source>
        <dbReference type="ARBA" id="ARBA00022729"/>
    </source>
</evidence>
<keyword evidence="7" id="KW-0408">Iron</keyword>
<comment type="subcellular location">
    <subcellularLocation>
        <location evidence="1">Periplasm</location>
    </subcellularLocation>
</comment>